<dbReference type="SMART" id="SM00256">
    <property type="entry name" value="FBOX"/>
    <property type="match status" value="1"/>
</dbReference>
<dbReference type="InterPro" id="IPR011043">
    <property type="entry name" value="Gal_Oxase/kelch_b-propeller"/>
</dbReference>
<dbReference type="GO" id="GO:0031146">
    <property type="term" value="P:SCF-dependent proteasomal ubiquitin-dependent protein catabolic process"/>
    <property type="evidence" value="ECO:0000318"/>
    <property type="project" value="GO_Central"/>
</dbReference>
<proteinExistence type="predicted"/>
<dbReference type="AlphaFoldDB" id="W1P663"/>
<dbReference type="Proteomes" id="UP000017836">
    <property type="component" value="Unassembled WGS sequence"/>
</dbReference>
<feature type="domain" description="F-box" evidence="1">
    <location>
        <begin position="39"/>
        <end position="84"/>
    </location>
</feature>
<dbReference type="OrthoDB" id="1112282at2759"/>
<dbReference type="PANTHER" id="PTHR31672">
    <property type="entry name" value="BNACNNG10540D PROTEIN"/>
    <property type="match status" value="1"/>
</dbReference>
<gene>
    <name evidence="2" type="ORF">AMTR_s00007p00196880</name>
</gene>
<dbReference type="InterPro" id="IPR017451">
    <property type="entry name" value="F-box-assoc_interact_dom"/>
</dbReference>
<reference evidence="3" key="1">
    <citation type="journal article" date="2013" name="Science">
        <title>The Amborella genome and the evolution of flowering plants.</title>
        <authorList>
            <consortium name="Amborella Genome Project"/>
        </authorList>
    </citation>
    <scope>NUCLEOTIDE SEQUENCE [LARGE SCALE GENOMIC DNA]</scope>
</reference>
<sequence length="399" mass="46536">MVKPKSTKVEVKCREGTLEHEVPSQQQSKSYLWDEELMVQFLSTLPESIVFQILLVLPVESICRFRCTCKSWRELFCSLEFARIHYLSPTPPSEPFALISVSFGFLFLCPSKNFSEKYSRECLPLVNLPSRGILTQNSVCSHGMVCYTTTRDRDIVIVCNPITKKYTVIPKFHSIFLRIKAFYFDHMKRTFKVLVWSENNYWIFSSLTRCWKKVVGSLPDSINKERLLHVHGMCYGVFSNEDEKMLFAWNIEQEEEKWEVIPLPSRVTTQVLRSNCSLVEWEGCVCLVHTHEGHDLGIWKLSKEKKWEEVMEVHIYETFVLGGYDFKSPPHRATLDVVPYNRSLFIADVQSWNVELHLYDISGKRKLSREFHWLAAPSEGGFPRISPFKPTLFDCNYLG</sequence>
<dbReference type="NCBIfam" id="TIGR01640">
    <property type="entry name" value="F_box_assoc_1"/>
    <property type="match status" value="1"/>
</dbReference>
<protein>
    <recommendedName>
        <fullName evidence="1">F-box domain-containing protein</fullName>
    </recommendedName>
</protein>
<dbReference type="InterPro" id="IPR036047">
    <property type="entry name" value="F-box-like_dom_sf"/>
</dbReference>
<dbReference type="SUPFAM" id="SSF81383">
    <property type="entry name" value="F-box domain"/>
    <property type="match status" value="1"/>
</dbReference>
<dbReference type="PROSITE" id="PS50181">
    <property type="entry name" value="FBOX"/>
    <property type="match status" value="1"/>
</dbReference>
<dbReference type="Pfam" id="PF08268">
    <property type="entry name" value="FBA_3"/>
    <property type="match status" value="1"/>
</dbReference>
<dbReference type="EMBL" id="KI394011">
    <property type="protein sequence ID" value="ERN05357.1"/>
    <property type="molecule type" value="Genomic_DNA"/>
</dbReference>
<dbReference type="InterPro" id="IPR050796">
    <property type="entry name" value="SCF_F-box_component"/>
</dbReference>
<keyword evidence="3" id="KW-1185">Reference proteome</keyword>
<accession>W1P663</accession>
<dbReference type="HOGENOM" id="CLU_055525_0_0_1"/>
<dbReference type="PANTHER" id="PTHR31672:SF2">
    <property type="entry name" value="F-BOX DOMAIN-CONTAINING PROTEIN"/>
    <property type="match status" value="1"/>
</dbReference>
<evidence type="ECO:0000313" key="2">
    <source>
        <dbReference type="EMBL" id="ERN05357.1"/>
    </source>
</evidence>
<dbReference type="InterPro" id="IPR013187">
    <property type="entry name" value="F-box-assoc_dom_typ3"/>
</dbReference>
<dbReference type="SUPFAM" id="SSF50965">
    <property type="entry name" value="Galactose oxidase, central domain"/>
    <property type="match status" value="1"/>
</dbReference>
<dbReference type="OMA" id="VHTHEGH"/>
<dbReference type="GO" id="GO:0004842">
    <property type="term" value="F:ubiquitin-protein transferase activity"/>
    <property type="evidence" value="ECO:0000318"/>
    <property type="project" value="GO_Central"/>
</dbReference>
<dbReference type="Gramene" id="ERN05357">
    <property type="protein sequence ID" value="ERN05357"/>
    <property type="gene ID" value="AMTR_s00007p00196880"/>
</dbReference>
<dbReference type="Pfam" id="PF00646">
    <property type="entry name" value="F-box"/>
    <property type="match status" value="1"/>
</dbReference>
<evidence type="ECO:0000259" key="1">
    <source>
        <dbReference type="PROSITE" id="PS50181"/>
    </source>
</evidence>
<dbReference type="Gene3D" id="1.20.1280.50">
    <property type="match status" value="1"/>
</dbReference>
<dbReference type="InterPro" id="IPR001810">
    <property type="entry name" value="F-box_dom"/>
</dbReference>
<organism evidence="2 3">
    <name type="scientific">Amborella trichopoda</name>
    <dbReference type="NCBI Taxonomy" id="13333"/>
    <lineage>
        <taxon>Eukaryota</taxon>
        <taxon>Viridiplantae</taxon>
        <taxon>Streptophyta</taxon>
        <taxon>Embryophyta</taxon>
        <taxon>Tracheophyta</taxon>
        <taxon>Spermatophyta</taxon>
        <taxon>Magnoliopsida</taxon>
        <taxon>Amborellales</taxon>
        <taxon>Amborellaceae</taxon>
        <taxon>Amborella</taxon>
    </lineage>
</organism>
<name>W1P663_AMBTC</name>
<dbReference type="KEGG" id="atr:18433534"/>
<evidence type="ECO:0000313" key="3">
    <source>
        <dbReference type="Proteomes" id="UP000017836"/>
    </source>
</evidence>